<protein>
    <submittedName>
        <fullName evidence="2">Uncharacterized protein</fullName>
    </submittedName>
</protein>
<reference evidence="2" key="1">
    <citation type="submission" date="2018-05" db="EMBL/GenBank/DDBJ databases">
        <authorList>
            <person name="Lanie J.A."/>
            <person name="Ng W.-L."/>
            <person name="Kazmierczak K.M."/>
            <person name="Andrzejewski T.M."/>
            <person name="Davidsen T.M."/>
            <person name="Wayne K.J."/>
            <person name="Tettelin H."/>
            <person name="Glass J.I."/>
            <person name="Rusch D."/>
            <person name="Podicherti R."/>
            <person name="Tsui H.-C.T."/>
            <person name="Winkler M.E."/>
        </authorList>
    </citation>
    <scope>NUCLEOTIDE SEQUENCE</scope>
</reference>
<feature type="compositionally biased region" description="Low complexity" evidence="1">
    <location>
        <begin position="10"/>
        <end position="27"/>
    </location>
</feature>
<gene>
    <name evidence="2" type="ORF">METZ01_LOCUS355558</name>
</gene>
<name>A0A382RYC5_9ZZZZ</name>
<organism evidence="2">
    <name type="scientific">marine metagenome</name>
    <dbReference type="NCBI Taxonomy" id="408172"/>
    <lineage>
        <taxon>unclassified sequences</taxon>
        <taxon>metagenomes</taxon>
        <taxon>ecological metagenomes</taxon>
    </lineage>
</organism>
<feature type="region of interest" description="Disordered" evidence="1">
    <location>
        <begin position="1"/>
        <end position="27"/>
    </location>
</feature>
<proteinExistence type="predicted"/>
<dbReference type="EMBL" id="UINC01125105">
    <property type="protein sequence ID" value="SVD02704.1"/>
    <property type="molecule type" value="Genomic_DNA"/>
</dbReference>
<dbReference type="AlphaFoldDB" id="A0A382RYC5"/>
<evidence type="ECO:0000256" key="1">
    <source>
        <dbReference type="SAM" id="MobiDB-lite"/>
    </source>
</evidence>
<sequence>MMVVQSRKATSGGSYSGKTGTTQDIQD</sequence>
<evidence type="ECO:0000313" key="2">
    <source>
        <dbReference type="EMBL" id="SVD02704.1"/>
    </source>
</evidence>
<accession>A0A382RYC5</accession>